<protein>
    <submittedName>
        <fullName evidence="2">Uncharacterized protein</fullName>
    </submittedName>
</protein>
<dbReference type="Proteomes" id="UP000050562">
    <property type="component" value="Unassembled WGS sequence"/>
</dbReference>
<proteinExistence type="predicted"/>
<feature type="transmembrane region" description="Helical" evidence="1">
    <location>
        <begin position="60"/>
        <end position="85"/>
    </location>
</feature>
<keyword evidence="1" id="KW-0812">Transmembrane</keyword>
<keyword evidence="1" id="KW-0472">Membrane</keyword>
<dbReference type="PATRIC" id="fig|251707.3.peg.982"/>
<dbReference type="EMBL" id="LJRC01000084">
    <property type="protein sequence ID" value="KPY38769.1"/>
    <property type="molecule type" value="Genomic_DNA"/>
</dbReference>
<sequence length="92" mass="10046">MGLIIGVAVLLILVGALLYLFDKGSRSRWLRPYIGLVLIGLLIGGMGLLIGLISEDVESYFILVAKVVISLTGVAFCLRLIMLIAKRFIVRN</sequence>
<keyword evidence="1" id="KW-1133">Transmembrane helix</keyword>
<organism evidence="2 3">
    <name type="scientific">Pseudomonas syringae pv. primulae</name>
    <dbReference type="NCBI Taxonomy" id="251707"/>
    <lineage>
        <taxon>Bacteria</taxon>
        <taxon>Pseudomonadati</taxon>
        <taxon>Pseudomonadota</taxon>
        <taxon>Gammaproteobacteria</taxon>
        <taxon>Pseudomonadales</taxon>
        <taxon>Pseudomonadaceae</taxon>
        <taxon>Pseudomonas</taxon>
    </lineage>
</organism>
<gene>
    <name evidence="2" type="ORF">ALO52_00738</name>
</gene>
<evidence type="ECO:0000313" key="3">
    <source>
        <dbReference type="Proteomes" id="UP000050562"/>
    </source>
</evidence>
<name>A0A0P9YS39_9PSED</name>
<reference evidence="2 3" key="1">
    <citation type="submission" date="2015-09" db="EMBL/GenBank/DDBJ databases">
        <title>Genome announcement of multiple Pseudomonas syringae strains.</title>
        <authorList>
            <person name="Thakur S."/>
            <person name="Wang P.W."/>
            <person name="Gong Y."/>
            <person name="Weir B.S."/>
            <person name="Guttman D.S."/>
        </authorList>
    </citation>
    <scope>NUCLEOTIDE SEQUENCE [LARGE SCALE GENOMIC DNA]</scope>
    <source>
        <strain evidence="2 3">ICMP3956</strain>
    </source>
</reference>
<dbReference type="GeneID" id="47762568"/>
<accession>A0A0P9YS39</accession>
<evidence type="ECO:0000313" key="2">
    <source>
        <dbReference type="EMBL" id="KPY38769.1"/>
    </source>
</evidence>
<dbReference type="RefSeq" id="WP_004882949.1">
    <property type="nucleotide sequence ID" value="NZ_LJRC01000084.1"/>
</dbReference>
<comment type="caution">
    <text evidence="2">The sequence shown here is derived from an EMBL/GenBank/DDBJ whole genome shotgun (WGS) entry which is preliminary data.</text>
</comment>
<feature type="transmembrane region" description="Helical" evidence="1">
    <location>
        <begin position="33"/>
        <end position="54"/>
    </location>
</feature>
<feature type="transmembrane region" description="Helical" evidence="1">
    <location>
        <begin position="6"/>
        <end position="21"/>
    </location>
</feature>
<dbReference type="AlphaFoldDB" id="A0A0P9YS39"/>
<evidence type="ECO:0000256" key="1">
    <source>
        <dbReference type="SAM" id="Phobius"/>
    </source>
</evidence>